<organism evidence="1 2">
    <name type="scientific">Paracoccidioides lutzii (strain ATCC MYA-826 / Pb01)</name>
    <name type="common">Paracoccidioides brasiliensis</name>
    <dbReference type="NCBI Taxonomy" id="502779"/>
    <lineage>
        <taxon>Eukaryota</taxon>
        <taxon>Fungi</taxon>
        <taxon>Dikarya</taxon>
        <taxon>Ascomycota</taxon>
        <taxon>Pezizomycotina</taxon>
        <taxon>Eurotiomycetes</taxon>
        <taxon>Eurotiomycetidae</taxon>
        <taxon>Onygenales</taxon>
        <taxon>Ajellomycetaceae</taxon>
        <taxon>Paracoccidioides</taxon>
    </lineage>
</organism>
<evidence type="ECO:0000313" key="1">
    <source>
        <dbReference type="EMBL" id="EEH38028.2"/>
    </source>
</evidence>
<dbReference type="GeneID" id="9100749"/>
<dbReference type="VEuPathDB" id="FungiDB:PAAG_00949"/>
<sequence>MTPYSPFQCLSNTCHNWALPLINPKELLPLLMPSPLWGRVWTGPASDWLWDARKPRRPLSHCCGHRTLPHGRHSPYRHTQGRREQRDEEVRMVNGMDSLEHAFGVVCGSVSPI</sequence>
<dbReference type="EMBL" id="KN293993">
    <property type="protein sequence ID" value="EEH38028.2"/>
    <property type="molecule type" value="Genomic_DNA"/>
</dbReference>
<evidence type="ECO:0000313" key="2">
    <source>
        <dbReference type="Proteomes" id="UP000002059"/>
    </source>
</evidence>
<dbReference type="RefSeq" id="XP_002797090.2">
    <property type="nucleotide sequence ID" value="XM_002797044.2"/>
</dbReference>
<dbReference type="KEGG" id="pbl:PAAG_00949"/>
<dbReference type="Proteomes" id="UP000002059">
    <property type="component" value="Partially assembled WGS sequence"/>
</dbReference>
<keyword evidence="2" id="KW-1185">Reference proteome</keyword>
<gene>
    <name evidence="1" type="ORF">PAAG_00949</name>
</gene>
<protein>
    <submittedName>
        <fullName evidence="1">Uncharacterized protein</fullName>
    </submittedName>
</protein>
<accession>C1GR04</accession>
<dbReference type="HOGENOM" id="CLU_2134272_0_0_1"/>
<dbReference type="AlphaFoldDB" id="C1GR04"/>
<proteinExistence type="predicted"/>
<name>C1GR04_PARBA</name>
<reference evidence="1 2" key="1">
    <citation type="journal article" date="2011" name="PLoS Genet.">
        <title>Comparative genomic analysis of human fungal pathogens causing paracoccidioidomycosis.</title>
        <authorList>
            <person name="Desjardins C.A."/>
            <person name="Champion M.D."/>
            <person name="Holder J.W."/>
            <person name="Muszewska A."/>
            <person name="Goldberg J."/>
            <person name="Bailao A.M."/>
            <person name="Brigido M.M."/>
            <person name="Ferreira M.E."/>
            <person name="Garcia A.M."/>
            <person name="Grynberg M."/>
            <person name="Gujja S."/>
            <person name="Heiman D.I."/>
            <person name="Henn M.R."/>
            <person name="Kodira C.D."/>
            <person name="Leon-Narvaez H."/>
            <person name="Longo L.V."/>
            <person name="Ma L.J."/>
            <person name="Malavazi I."/>
            <person name="Matsuo A.L."/>
            <person name="Morais F.V."/>
            <person name="Pereira M."/>
            <person name="Rodriguez-Brito S."/>
            <person name="Sakthikumar S."/>
            <person name="Salem-Izacc S.M."/>
            <person name="Sykes S.M."/>
            <person name="Teixeira M.M."/>
            <person name="Vallejo M.C."/>
            <person name="Walter M.E."/>
            <person name="Yandava C."/>
            <person name="Young S."/>
            <person name="Zeng Q."/>
            <person name="Zucker J."/>
            <person name="Felipe M.S."/>
            <person name="Goldman G.H."/>
            <person name="Haas B.J."/>
            <person name="McEwen J.G."/>
            <person name="Nino-Vega G."/>
            <person name="Puccia R."/>
            <person name="San-Blas G."/>
            <person name="Soares C.M."/>
            <person name="Birren B.W."/>
            <person name="Cuomo C.A."/>
        </authorList>
    </citation>
    <scope>NUCLEOTIDE SEQUENCE [LARGE SCALE GENOMIC DNA]</scope>
    <source>
        <strain evidence="2">ATCC MYA-826 / Pb01</strain>
    </source>
</reference>